<name>A0A0F8WP60_9EURO</name>
<feature type="region of interest" description="Disordered" evidence="1">
    <location>
        <begin position="391"/>
        <end position="494"/>
    </location>
</feature>
<dbReference type="Gene3D" id="1.10.510.10">
    <property type="entry name" value="Transferase(Phosphotransferase) domain 1"/>
    <property type="match status" value="1"/>
</dbReference>
<dbReference type="CDD" id="cd22249">
    <property type="entry name" value="UDM1_RNF168_RNF169-like"/>
    <property type="match status" value="1"/>
</dbReference>
<dbReference type="Proteomes" id="UP000034947">
    <property type="component" value="Unassembled WGS sequence"/>
</dbReference>
<dbReference type="VEuPathDB" id="FungiDB:P175DRAFT_0437290"/>
<comment type="caution">
    <text evidence="2">The sequence shown here is derived from an EMBL/GenBank/DDBJ whole genome shotgun (WGS) entry which is preliminary data.</text>
</comment>
<dbReference type="AlphaFoldDB" id="A0A0F8WP60"/>
<sequence length="732" mass="82805">MAGTSSPDYKALFLQEEQRRKQEEQLRKQEEQRRKQEEQRRKQAEGHIQPTTFHEFIRSCHGLFSSSLSVQTPALSTKGTIRPPAGKYCPTRLRVWEDCPARQQAIYDAVCGYLQPTGQDAPRLFRPLSALEDLSQRFSRRPISSEQDLESYERFAVEDHVHDVISELCKIPEAEVQFQLGRGVIFDNHANALDDADPSGDELLNPHRFRPDQFCIHRKNSNDTALLTTVEYKPPHKLSVENLRAGLQTMDFREIVVETDTTLLDNAEKLTHNAKQLVGSVLAQEYHVMIQEGLEFSYITNGLAQVLLHVPHDDPSTLYYYLCEPSMDGTVEDNESFQQPFTAIARVLCLCLMSFGSRVRDHGWRNRAQASLHIWNTSFDHIRAQIPDEELRQTPPNSGYTGSPATSSDHSGSEYLPSSPLDSPSGKARRMPTRSQPGCSPPDTINRSKRSDSPDSDPNPGSLVRKRGFSQVTSSPPTQHSARQTSHDNNGSGQYQQHMLPFCTQHCLLGLQQNSTLDAACPNIALHQHGHTGNRHPIDAKRLVELLKQQLDEDLDHNCTPFGNCGAYGAPFKITCATFGYTVVGKGTTTHLWKEVSREAEIYHILQKAQASAVPVFLGTIDLANIYFLHGAGKIRHMLLMAWGGESISKLSQQPALRHEISRSNKEIRALGVRHQDLRPDNILWNDELERVLIIDWHRSTLDPRPIKERMASLKKSLRRTEEQDQKRPRVI</sequence>
<reference evidence="2 3" key="1">
    <citation type="submission" date="2015-02" db="EMBL/GenBank/DDBJ databases">
        <title>Draft Genome Sequences of Two Closely-Related Aflatoxigenic Aspergillus Species Obtained from the Cote d'Ivoire.</title>
        <authorList>
            <person name="Moore G.G."/>
            <person name="Beltz S.B."/>
            <person name="Mack B.M."/>
        </authorList>
    </citation>
    <scope>NUCLEOTIDE SEQUENCE [LARGE SCALE GENOMIC DNA]</scope>
    <source>
        <strain evidence="2 3">SRRC1432</strain>
    </source>
</reference>
<accession>A0A0F8WP60</accession>
<keyword evidence="3" id="KW-1185">Reference proteome</keyword>
<protein>
    <recommendedName>
        <fullName evidence="4">Protein kinase domain-containing protein</fullName>
    </recommendedName>
</protein>
<evidence type="ECO:0000313" key="2">
    <source>
        <dbReference type="EMBL" id="KKK13067.1"/>
    </source>
</evidence>
<feature type="compositionally biased region" description="Polar residues" evidence="1">
    <location>
        <begin position="470"/>
        <end position="494"/>
    </location>
</feature>
<dbReference type="OrthoDB" id="2156052at2759"/>
<feature type="compositionally biased region" description="Polar residues" evidence="1">
    <location>
        <begin position="394"/>
        <end position="410"/>
    </location>
</feature>
<dbReference type="EMBL" id="JYKN01003325">
    <property type="protein sequence ID" value="KKK13067.1"/>
    <property type="molecule type" value="Genomic_DNA"/>
</dbReference>
<dbReference type="SUPFAM" id="SSF56112">
    <property type="entry name" value="Protein kinase-like (PK-like)"/>
    <property type="match status" value="1"/>
</dbReference>
<feature type="region of interest" description="Disordered" evidence="1">
    <location>
        <begin position="1"/>
        <end position="48"/>
    </location>
</feature>
<feature type="compositionally biased region" description="Basic and acidic residues" evidence="1">
    <location>
        <begin position="16"/>
        <end position="45"/>
    </location>
</feature>
<organism evidence="2 3">
    <name type="scientific">Aspergillus ochraceoroseus</name>
    <dbReference type="NCBI Taxonomy" id="138278"/>
    <lineage>
        <taxon>Eukaryota</taxon>
        <taxon>Fungi</taxon>
        <taxon>Dikarya</taxon>
        <taxon>Ascomycota</taxon>
        <taxon>Pezizomycotina</taxon>
        <taxon>Eurotiomycetes</taxon>
        <taxon>Eurotiomycetidae</taxon>
        <taxon>Eurotiales</taxon>
        <taxon>Aspergillaceae</taxon>
        <taxon>Aspergillus</taxon>
        <taxon>Aspergillus subgen. Nidulantes</taxon>
    </lineage>
</organism>
<dbReference type="InterPro" id="IPR052396">
    <property type="entry name" value="Meiotic_Drive_Suppr_Kinase"/>
</dbReference>
<proteinExistence type="predicted"/>
<dbReference type="PANTHER" id="PTHR37171:SF1">
    <property type="entry name" value="SERINE_THREONINE-PROTEIN KINASE YRZF-RELATED"/>
    <property type="match status" value="1"/>
</dbReference>
<dbReference type="InterPro" id="IPR011009">
    <property type="entry name" value="Kinase-like_dom_sf"/>
</dbReference>
<evidence type="ECO:0000313" key="3">
    <source>
        <dbReference type="Proteomes" id="UP000034947"/>
    </source>
</evidence>
<evidence type="ECO:0008006" key="4">
    <source>
        <dbReference type="Google" id="ProtNLM"/>
    </source>
</evidence>
<gene>
    <name evidence="2" type="ORF">AOCH_003079</name>
</gene>
<evidence type="ECO:0000256" key="1">
    <source>
        <dbReference type="SAM" id="MobiDB-lite"/>
    </source>
</evidence>
<dbReference type="PANTHER" id="PTHR37171">
    <property type="entry name" value="SERINE/THREONINE-PROTEIN KINASE YRZF-RELATED"/>
    <property type="match status" value="1"/>
</dbReference>